<evidence type="ECO:0000256" key="1">
    <source>
        <dbReference type="ARBA" id="ARBA00010641"/>
    </source>
</evidence>
<reference evidence="7 8" key="1">
    <citation type="submission" date="2024-03" db="EMBL/GenBank/DDBJ databases">
        <title>Ignisphaera cupida sp. nov., a hyperthermophilic hydrolytic archaeon from a hot spring of Kamchatka, and proposal of Ignisphaeraceae fam. nov.</title>
        <authorList>
            <person name="Podosokorskaya O.A."/>
            <person name="Elcheninov A.G."/>
            <person name="Maltseva A.I."/>
            <person name="Zayulina K.S."/>
            <person name="Novikov A."/>
            <person name="Merkel A.Y."/>
        </authorList>
    </citation>
    <scope>NUCLEOTIDE SEQUENCE [LARGE SCALE GENOMIC DNA]</scope>
    <source>
        <strain evidence="7 8">38H-sp</strain>
    </source>
</reference>
<evidence type="ECO:0000256" key="5">
    <source>
        <dbReference type="ARBA" id="ARBA00023163"/>
    </source>
</evidence>
<dbReference type="SUPFAM" id="SSF88946">
    <property type="entry name" value="Sigma2 domain of RNA polymerase sigma factors"/>
    <property type="match status" value="1"/>
</dbReference>
<evidence type="ECO:0000256" key="4">
    <source>
        <dbReference type="ARBA" id="ARBA00023125"/>
    </source>
</evidence>
<gene>
    <name evidence="7" type="ORF">WKV44_06765</name>
</gene>
<name>A0ABU9UC50_9SPIR</name>
<dbReference type="RefSeq" id="WP_420069686.1">
    <property type="nucleotide sequence ID" value="NZ_JBCHKQ010000002.1"/>
</dbReference>
<evidence type="ECO:0000259" key="6">
    <source>
        <dbReference type="PROSITE" id="PS00622"/>
    </source>
</evidence>
<dbReference type="PANTHER" id="PTHR43133:SF8">
    <property type="entry name" value="RNA POLYMERASE SIGMA FACTOR HI_1459-RELATED"/>
    <property type="match status" value="1"/>
</dbReference>
<sequence length="169" mass="20141">MIRDEIFEQVYNESFSIIYRMVYRLTGDSSVAEDICHEAFLKYYPRVEEIPDNKQALYWLLRVAKNMTYNFLKKKQREGKLLNKLYKEIPYKEQSEEGRFVDKEVAQEVRAKIEQLPYKLRVPLILREYEGLSYRDIAEVMNITENNVKIRIFRARNKLAELLSSGGSL</sequence>
<keyword evidence="4" id="KW-0238">DNA-binding</keyword>
<dbReference type="PROSITE" id="PS00622">
    <property type="entry name" value="HTH_LUXR_1"/>
    <property type="match status" value="1"/>
</dbReference>
<dbReference type="InterPro" id="IPR007627">
    <property type="entry name" value="RNA_pol_sigma70_r2"/>
</dbReference>
<evidence type="ECO:0000256" key="2">
    <source>
        <dbReference type="ARBA" id="ARBA00023015"/>
    </source>
</evidence>
<dbReference type="Gene3D" id="1.10.10.10">
    <property type="entry name" value="Winged helix-like DNA-binding domain superfamily/Winged helix DNA-binding domain"/>
    <property type="match status" value="1"/>
</dbReference>
<evidence type="ECO:0000256" key="3">
    <source>
        <dbReference type="ARBA" id="ARBA00023082"/>
    </source>
</evidence>
<dbReference type="EMBL" id="JBCHKQ010000002">
    <property type="protein sequence ID" value="MEM5948240.1"/>
    <property type="molecule type" value="Genomic_DNA"/>
</dbReference>
<dbReference type="InterPro" id="IPR014284">
    <property type="entry name" value="RNA_pol_sigma-70_dom"/>
</dbReference>
<dbReference type="InterPro" id="IPR036388">
    <property type="entry name" value="WH-like_DNA-bd_sf"/>
</dbReference>
<keyword evidence="5" id="KW-0804">Transcription</keyword>
<dbReference type="InterPro" id="IPR013249">
    <property type="entry name" value="RNA_pol_sigma70_r4_t2"/>
</dbReference>
<dbReference type="NCBIfam" id="TIGR02937">
    <property type="entry name" value="sigma70-ECF"/>
    <property type="match status" value="1"/>
</dbReference>
<dbReference type="InterPro" id="IPR013324">
    <property type="entry name" value="RNA_pol_sigma_r3/r4-like"/>
</dbReference>
<dbReference type="Proteomes" id="UP001466331">
    <property type="component" value="Unassembled WGS sequence"/>
</dbReference>
<comment type="similarity">
    <text evidence="1">Belongs to the sigma-70 factor family. ECF subfamily.</text>
</comment>
<dbReference type="InterPro" id="IPR000792">
    <property type="entry name" value="Tscrpt_reg_LuxR_C"/>
</dbReference>
<dbReference type="InterPro" id="IPR039425">
    <property type="entry name" value="RNA_pol_sigma-70-like"/>
</dbReference>
<dbReference type="SUPFAM" id="SSF88659">
    <property type="entry name" value="Sigma3 and sigma4 domains of RNA polymerase sigma factors"/>
    <property type="match status" value="1"/>
</dbReference>
<keyword evidence="8" id="KW-1185">Reference proteome</keyword>
<comment type="caution">
    <text evidence="7">The sequence shown here is derived from an EMBL/GenBank/DDBJ whole genome shotgun (WGS) entry which is preliminary data.</text>
</comment>
<proteinExistence type="inferred from homology"/>
<dbReference type="Gene3D" id="1.10.1740.10">
    <property type="match status" value="1"/>
</dbReference>
<dbReference type="Pfam" id="PF04542">
    <property type="entry name" value="Sigma70_r2"/>
    <property type="match status" value="1"/>
</dbReference>
<dbReference type="Pfam" id="PF08281">
    <property type="entry name" value="Sigma70_r4_2"/>
    <property type="match status" value="1"/>
</dbReference>
<feature type="domain" description="HTH luxR-type" evidence="6">
    <location>
        <begin position="131"/>
        <end position="158"/>
    </location>
</feature>
<dbReference type="CDD" id="cd06171">
    <property type="entry name" value="Sigma70_r4"/>
    <property type="match status" value="1"/>
</dbReference>
<evidence type="ECO:0000313" key="7">
    <source>
        <dbReference type="EMBL" id="MEM5948240.1"/>
    </source>
</evidence>
<protein>
    <submittedName>
        <fullName evidence="7">RNA polymerase sigma factor</fullName>
    </submittedName>
</protein>
<dbReference type="PANTHER" id="PTHR43133">
    <property type="entry name" value="RNA POLYMERASE ECF-TYPE SIGMA FACTO"/>
    <property type="match status" value="1"/>
</dbReference>
<keyword evidence="3" id="KW-0731">Sigma factor</keyword>
<dbReference type="InterPro" id="IPR013325">
    <property type="entry name" value="RNA_pol_sigma_r2"/>
</dbReference>
<accession>A0ABU9UC50</accession>
<keyword evidence="2" id="KW-0805">Transcription regulation</keyword>
<organism evidence="7 8">
    <name type="scientific">Rarispira pelagica</name>
    <dbReference type="NCBI Taxonomy" id="3141764"/>
    <lineage>
        <taxon>Bacteria</taxon>
        <taxon>Pseudomonadati</taxon>
        <taxon>Spirochaetota</taxon>
        <taxon>Spirochaetia</taxon>
        <taxon>Winmispirales</taxon>
        <taxon>Winmispiraceae</taxon>
        <taxon>Rarispira</taxon>
    </lineage>
</organism>
<evidence type="ECO:0000313" key="8">
    <source>
        <dbReference type="Proteomes" id="UP001466331"/>
    </source>
</evidence>